<dbReference type="OrthoDB" id="9785923at2"/>
<gene>
    <name evidence="2" type="ORF">FH607_014315</name>
</gene>
<dbReference type="InterPro" id="IPR029062">
    <property type="entry name" value="Class_I_gatase-like"/>
</dbReference>
<reference evidence="2" key="1">
    <citation type="submission" date="2019-10" db="EMBL/GenBank/DDBJ databases">
        <title>Nonomuraea sp. nov., isolated from Phyllanthus amarus.</title>
        <authorList>
            <person name="Klykleung N."/>
            <person name="Tanasupawat S."/>
        </authorList>
    </citation>
    <scope>NUCLEOTIDE SEQUENCE [LARGE SCALE GENOMIC DNA]</scope>
    <source>
        <strain evidence="2">3MP-10</strain>
    </source>
</reference>
<dbReference type="AlphaFoldDB" id="A0A5N6ABR7"/>
<dbReference type="PANTHER" id="PTHR40469">
    <property type="entry name" value="SECRETED GLYCOSYL HYDROLASE"/>
    <property type="match status" value="1"/>
</dbReference>
<dbReference type="Proteomes" id="UP000314251">
    <property type="component" value="Unassembled WGS sequence"/>
</dbReference>
<dbReference type="SUPFAM" id="SSF52317">
    <property type="entry name" value="Class I glutamine amidotransferase-like"/>
    <property type="match status" value="1"/>
</dbReference>
<accession>A0A5N6ABR7</accession>
<feature type="domain" description="ThuA-like" evidence="1">
    <location>
        <begin position="8"/>
        <end position="217"/>
    </location>
</feature>
<dbReference type="InterPro" id="IPR029010">
    <property type="entry name" value="ThuA-like"/>
</dbReference>
<evidence type="ECO:0000313" key="2">
    <source>
        <dbReference type="EMBL" id="KAB8165269.1"/>
    </source>
</evidence>
<proteinExistence type="predicted"/>
<evidence type="ECO:0000259" key="1">
    <source>
        <dbReference type="Pfam" id="PF06283"/>
    </source>
</evidence>
<comment type="caution">
    <text evidence="2">The sequence shown here is derived from an EMBL/GenBank/DDBJ whole genome shotgun (WGS) entry which is preliminary data.</text>
</comment>
<protein>
    <submittedName>
        <fullName evidence="2">ThuA domain-containing protein</fullName>
    </submittedName>
</protein>
<dbReference type="PANTHER" id="PTHR40469:SF2">
    <property type="entry name" value="GALACTOSE-BINDING DOMAIN-LIKE SUPERFAMILY PROTEIN"/>
    <property type="match status" value="1"/>
</dbReference>
<dbReference type="EMBL" id="VDLY02000008">
    <property type="protein sequence ID" value="KAB8165269.1"/>
    <property type="molecule type" value="Genomic_DNA"/>
</dbReference>
<name>A0A5N6ABR7_9ACTN</name>
<dbReference type="Gene3D" id="3.40.50.880">
    <property type="match status" value="1"/>
</dbReference>
<keyword evidence="3" id="KW-1185">Reference proteome</keyword>
<organism evidence="2 3">
    <name type="scientific">Streptomyces mimosae</name>
    <dbReference type="NCBI Taxonomy" id="2586635"/>
    <lineage>
        <taxon>Bacteria</taxon>
        <taxon>Bacillati</taxon>
        <taxon>Actinomycetota</taxon>
        <taxon>Actinomycetes</taxon>
        <taxon>Kitasatosporales</taxon>
        <taxon>Streptomycetaceae</taxon>
        <taxon>Streptomyces</taxon>
    </lineage>
</organism>
<sequence>MAPGRRQALVVRGGWEGHRPRETTNLFLPFLTSHGFHVLVEETLEAYEDEKLLAGTDLIVQCWTGGDITAGESAGLAAAVRAGTGLAGWHGGIVDAFREDPGYPLLVGGQRVPEVPAPRRQLVTPTAEHAEHPVAAGLGPFEVNSPPYWVHGDPLNDVLATVTFPPDETRERPAVIPAVWTRRFGRGRVFVSTVGHGPEDLRVPEARALVERGLLWASR</sequence>
<evidence type="ECO:0000313" key="3">
    <source>
        <dbReference type="Proteomes" id="UP000314251"/>
    </source>
</evidence>
<dbReference type="RefSeq" id="WP_139668397.1">
    <property type="nucleotide sequence ID" value="NZ_VDLY02000008.1"/>
</dbReference>
<dbReference type="Pfam" id="PF06283">
    <property type="entry name" value="ThuA"/>
    <property type="match status" value="1"/>
</dbReference>